<evidence type="ECO:0000313" key="6">
    <source>
        <dbReference type="Proteomes" id="UP000078046"/>
    </source>
</evidence>
<protein>
    <recommendedName>
        <fullName evidence="4">Nudix hydrolase domain-containing protein</fullName>
    </recommendedName>
</protein>
<dbReference type="InterPro" id="IPR002058">
    <property type="entry name" value="PAP_assoc"/>
</dbReference>
<proteinExistence type="predicted"/>
<evidence type="ECO:0000256" key="1">
    <source>
        <dbReference type="ARBA" id="ARBA00022723"/>
    </source>
</evidence>
<dbReference type="FunFam" id="3.90.79.10:FF:000110">
    <property type="entry name" value="Putative nudix hydrolase 6"/>
    <property type="match status" value="1"/>
</dbReference>
<gene>
    <name evidence="5" type="ORF">A3Q56_00782</name>
</gene>
<dbReference type="SUPFAM" id="SSF55811">
    <property type="entry name" value="Nudix"/>
    <property type="match status" value="1"/>
</dbReference>
<keyword evidence="6" id="KW-1185">Reference proteome</keyword>
<evidence type="ECO:0000313" key="5">
    <source>
        <dbReference type="EMBL" id="OAF71436.1"/>
    </source>
</evidence>
<feature type="domain" description="Nudix hydrolase" evidence="4">
    <location>
        <begin position="567"/>
        <end position="726"/>
    </location>
</feature>
<evidence type="ECO:0000256" key="2">
    <source>
        <dbReference type="ARBA" id="ARBA00022842"/>
    </source>
</evidence>
<dbReference type="PANTHER" id="PTHR13030:SF8">
    <property type="entry name" value="ADP-RIBOSE PYROPHOSPHATASE, MITOCHONDRIAL"/>
    <property type="match status" value="1"/>
</dbReference>
<organism evidence="5 6">
    <name type="scientific">Intoshia linei</name>
    <dbReference type="NCBI Taxonomy" id="1819745"/>
    <lineage>
        <taxon>Eukaryota</taxon>
        <taxon>Metazoa</taxon>
        <taxon>Spiralia</taxon>
        <taxon>Lophotrochozoa</taxon>
        <taxon>Mesozoa</taxon>
        <taxon>Orthonectida</taxon>
        <taxon>Rhopaluridae</taxon>
        <taxon>Intoshia</taxon>
    </lineage>
</organism>
<dbReference type="CDD" id="cd05402">
    <property type="entry name" value="NT_PAP_TUTase"/>
    <property type="match status" value="1"/>
</dbReference>
<dbReference type="Pfam" id="PF25969">
    <property type="entry name" value="NUDT9_N"/>
    <property type="match status" value="1"/>
</dbReference>
<dbReference type="AlphaFoldDB" id="A0A177BB11"/>
<reference evidence="5 6" key="1">
    <citation type="submission" date="2016-04" db="EMBL/GenBank/DDBJ databases">
        <title>The genome of Intoshia linei affirms orthonectids as highly simplified spiralians.</title>
        <authorList>
            <person name="Mikhailov K.V."/>
            <person name="Slusarev G.S."/>
            <person name="Nikitin M.A."/>
            <person name="Logacheva M.D."/>
            <person name="Penin A."/>
            <person name="Aleoshin V."/>
            <person name="Panchin Y.V."/>
        </authorList>
    </citation>
    <scope>NUCLEOTIDE SEQUENCE [LARGE SCALE GENOMIC DNA]</scope>
    <source>
        <strain evidence="5">Intl2013</strain>
        <tissue evidence="5">Whole animal</tissue>
    </source>
</reference>
<dbReference type="InterPro" id="IPR015797">
    <property type="entry name" value="NUDIX_hydrolase-like_dom_sf"/>
</dbReference>
<dbReference type="PROSITE" id="PS51462">
    <property type="entry name" value="NUDIX"/>
    <property type="match status" value="1"/>
</dbReference>
<dbReference type="SUPFAM" id="SSF81631">
    <property type="entry name" value="PAP/OAS1 substrate-binding domain"/>
    <property type="match status" value="1"/>
</dbReference>
<dbReference type="PANTHER" id="PTHR13030">
    <property type="entry name" value="NUDIX HYDROLASE"/>
    <property type="match status" value="1"/>
</dbReference>
<dbReference type="SUPFAM" id="SSF81301">
    <property type="entry name" value="Nucleotidyltransferase"/>
    <property type="match status" value="1"/>
</dbReference>
<feature type="region of interest" description="Disordered" evidence="3">
    <location>
        <begin position="366"/>
        <end position="402"/>
    </location>
</feature>
<comment type="caution">
    <text evidence="5">The sequence shown here is derived from an EMBL/GenBank/DDBJ whole genome shotgun (WGS) entry which is preliminary data.</text>
</comment>
<dbReference type="InterPro" id="IPR043519">
    <property type="entry name" value="NT_sf"/>
</dbReference>
<evidence type="ECO:0000259" key="4">
    <source>
        <dbReference type="PROSITE" id="PS51462"/>
    </source>
</evidence>
<dbReference type="OrthoDB" id="9972248at2759"/>
<dbReference type="Gene3D" id="3.30.460.10">
    <property type="entry name" value="Beta Polymerase, domain 2"/>
    <property type="match status" value="1"/>
</dbReference>
<dbReference type="InterPro" id="IPR054708">
    <property type="entry name" value="MTPAP-like_central"/>
</dbReference>
<sequence>MSLNPIYPTDERLILINSNLICDFQKENDIPGKAFSAKLETNNDGRLQMADIYQSLSTKMLKYNNYCSMNPRNIAYRNYIRLFIERAINDFFNFDINIHVYMVGSSGNGFGSVNSDLDMSIVFEDSRSKIPTSWNSSTGFLIMIKKVLKQFECFSRLKIIRAKAPLLSLYDNQSDTVIDLTYNCWHAVLNTRLLQAYSCVDEKLFILVKILKMWAIKNNINNARKNTLSSYSLTLMIIFFYQYKINPIIMKLDKYSQVICHSNVLLYLNSIYLENTNVKYNLGEMLTRFFYFYGYAFEFDKYIISVRTGNPILKSQLKENFNFSYICIEEPINKSNVSHSCYNEQEFLRIKNSFKKSYENNLQRIYKKVSKTGQHRNSTVSTESRRSKDSSGSHTSIKSEVSSIKEKTVTKLKQIEKLTNRGKHIQQDSASSQHNLIKTTPQTKVRKTLDNFKQDIVSKKYDTIDRAHVPEDKIDWSIPFAQYDPINYTSSSVLSMPEWADPPLDFHEKHQNVETIKKYNIKWNINDQVIDRTSFIRPYDTTQDNIPINPMGRTGIIGRGCLGKWGPNHAADPVITRWKNQSKKSKNAVLQFIAIKRKDNKKWAIPGGMVDNNENVTKTLQREFCEEALDSLNFNESKKKEFSKSISDLFSKGTKIYNGYVDDSRNTDNAWMETVCVNFHDETGNSVGALPLTAGDDANDVMWMDVSSKMDLHGSHKYFLRKVTQLHDAHW</sequence>
<dbReference type="Pfam" id="PF22600">
    <property type="entry name" value="MTPAP-like_central"/>
    <property type="match status" value="1"/>
</dbReference>
<name>A0A177BB11_9BILA</name>
<dbReference type="GO" id="GO:0046872">
    <property type="term" value="F:metal ion binding"/>
    <property type="evidence" value="ECO:0007669"/>
    <property type="project" value="UniProtKB-KW"/>
</dbReference>
<dbReference type="Pfam" id="PF00293">
    <property type="entry name" value="NUDIX"/>
    <property type="match status" value="1"/>
</dbReference>
<keyword evidence="2" id="KW-0460">Magnesium</keyword>
<dbReference type="GO" id="GO:0047631">
    <property type="term" value="F:ADP-ribose diphosphatase activity"/>
    <property type="evidence" value="ECO:0007669"/>
    <property type="project" value="InterPro"/>
</dbReference>
<dbReference type="InterPro" id="IPR000086">
    <property type="entry name" value="NUDIX_hydrolase_dom"/>
</dbReference>
<accession>A0A177BB11</accession>
<keyword evidence="1" id="KW-0479">Metal-binding</keyword>
<dbReference type="CDD" id="cd03670">
    <property type="entry name" value="NUDIX_ADPRase_Nudt9"/>
    <property type="match status" value="1"/>
</dbReference>
<dbReference type="EMBL" id="LWCA01000051">
    <property type="protein sequence ID" value="OAF71436.1"/>
    <property type="molecule type" value="Genomic_DNA"/>
</dbReference>
<evidence type="ECO:0000256" key="3">
    <source>
        <dbReference type="SAM" id="MobiDB-lite"/>
    </source>
</evidence>
<dbReference type="Pfam" id="PF03828">
    <property type="entry name" value="PAP_assoc"/>
    <property type="match status" value="1"/>
</dbReference>
<dbReference type="InterPro" id="IPR039989">
    <property type="entry name" value="NUDT9"/>
</dbReference>
<dbReference type="Gene3D" id="1.10.1410.10">
    <property type="match status" value="1"/>
</dbReference>
<dbReference type="Gene3D" id="3.90.79.10">
    <property type="entry name" value="Nucleoside Triphosphate Pyrophosphohydrolase"/>
    <property type="match status" value="1"/>
</dbReference>
<dbReference type="Proteomes" id="UP000078046">
    <property type="component" value="Unassembled WGS sequence"/>
</dbReference>